<reference evidence="4" key="1">
    <citation type="journal article" date="2013" name="Environ. Microbiol.">
        <title>Seasonally variable intestinal metagenomes of the red palm weevil (Rhynchophorus ferrugineus).</title>
        <authorList>
            <person name="Jia S."/>
            <person name="Zhang X."/>
            <person name="Zhang G."/>
            <person name="Yin A."/>
            <person name="Zhang S."/>
            <person name="Li F."/>
            <person name="Wang L."/>
            <person name="Zhao D."/>
            <person name="Yun Q."/>
            <person name="Tala"/>
            <person name="Wang J."/>
            <person name="Sun G."/>
            <person name="Baabdullah M."/>
            <person name="Yu X."/>
            <person name="Hu S."/>
            <person name="Al-Mssallem I.S."/>
            <person name="Yu J."/>
        </authorList>
    </citation>
    <scope>NUCLEOTIDE SEQUENCE</scope>
</reference>
<comment type="similarity">
    <text evidence="1 2">Belongs to the glycosyl hydrolase 31 family.</text>
</comment>
<protein>
    <submittedName>
        <fullName evidence="4">Glyco_hydro_31</fullName>
    </submittedName>
</protein>
<evidence type="ECO:0000256" key="2">
    <source>
        <dbReference type="RuleBase" id="RU361185"/>
    </source>
</evidence>
<feature type="domain" description="Glycoside hydrolase family 31 TIM barrel" evidence="3">
    <location>
        <begin position="2"/>
        <end position="64"/>
    </location>
</feature>
<dbReference type="GO" id="GO:0005975">
    <property type="term" value="P:carbohydrate metabolic process"/>
    <property type="evidence" value="ECO:0007669"/>
    <property type="project" value="InterPro"/>
</dbReference>
<dbReference type="GO" id="GO:0004553">
    <property type="term" value="F:hydrolase activity, hydrolyzing O-glycosyl compounds"/>
    <property type="evidence" value="ECO:0007669"/>
    <property type="project" value="InterPro"/>
</dbReference>
<keyword evidence="2" id="KW-0326">Glycosidase</keyword>
<dbReference type="Pfam" id="PF01055">
    <property type="entry name" value="Glyco_hydro_31_2nd"/>
    <property type="match status" value="1"/>
</dbReference>
<dbReference type="PANTHER" id="PTHR46959">
    <property type="entry name" value="SULFOQUINOVOSIDASE"/>
    <property type="match status" value="1"/>
</dbReference>
<dbReference type="SUPFAM" id="SSF51445">
    <property type="entry name" value="(Trans)glycosidases"/>
    <property type="match status" value="1"/>
</dbReference>
<dbReference type="PANTHER" id="PTHR46959:SF2">
    <property type="entry name" value="SULFOQUINOVOSIDASE"/>
    <property type="match status" value="1"/>
</dbReference>
<keyword evidence="2" id="KW-0378">Hydrolase</keyword>
<dbReference type="EMBL" id="KF126205">
    <property type="protein sequence ID" value="AIA93552.1"/>
    <property type="molecule type" value="Genomic_DNA"/>
</dbReference>
<name>A0A060CF32_9ESCH</name>
<organism evidence="4">
    <name type="scientific">uncultured Escherichia sp</name>
    <dbReference type="NCBI Taxonomy" id="237777"/>
    <lineage>
        <taxon>Bacteria</taxon>
        <taxon>Pseudomonadati</taxon>
        <taxon>Pseudomonadota</taxon>
        <taxon>Gammaproteobacteria</taxon>
        <taxon>Enterobacterales</taxon>
        <taxon>Enterobacteriaceae</taxon>
        <taxon>Escherichia</taxon>
        <taxon>environmental samples</taxon>
    </lineage>
</organism>
<dbReference type="AlphaFoldDB" id="A0A060CF32"/>
<evidence type="ECO:0000259" key="3">
    <source>
        <dbReference type="Pfam" id="PF01055"/>
    </source>
</evidence>
<dbReference type="InterPro" id="IPR017853">
    <property type="entry name" value="GH"/>
</dbReference>
<sequence length="108" mass="12240">MTGHGLHHSDIGGYTTLFEMKRSKELLLRWCDFSAFTPMMRTHEGNRPGDNWQFDGDAETIAHFARMTTVFTTLKPYIKAAVAQNAKSGLPVMRRCSCTMKTTRAPTR</sequence>
<proteinExistence type="inferred from homology"/>
<evidence type="ECO:0000256" key="1">
    <source>
        <dbReference type="ARBA" id="ARBA00007806"/>
    </source>
</evidence>
<dbReference type="Gene3D" id="3.20.20.80">
    <property type="entry name" value="Glycosidases"/>
    <property type="match status" value="1"/>
</dbReference>
<evidence type="ECO:0000313" key="4">
    <source>
        <dbReference type="EMBL" id="AIA93552.1"/>
    </source>
</evidence>
<dbReference type="InterPro" id="IPR000322">
    <property type="entry name" value="Glyco_hydro_31_TIM"/>
</dbReference>
<accession>A0A060CF32</accession>
<dbReference type="InterPro" id="IPR052990">
    <property type="entry name" value="Sulfoquinovosidase_GH31"/>
</dbReference>